<evidence type="ECO:0000313" key="1">
    <source>
        <dbReference type="EMBL" id="RCV06069.1"/>
    </source>
</evidence>
<name>A0A368PK95_SETIT</name>
<proteinExistence type="predicted"/>
<dbReference type="AlphaFoldDB" id="A0A368PK95"/>
<reference evidence="1" key="2">
    <citation type="submission" date="2015-07" db="EMBL/GenBank/DDBJ databases">
        <authorList>
            <person name="Noorani M."/>
        </authorList>
    </citation>
    <scope>NUCLEOTIDE SEQUENCE</scope>
    <source>
        <strain evidence="1">Yugu1</strain>
    </source>
</reference>
<sequence length="113" mass="12961">MLFVDWDWHVELQASDPSFYDEVTAISRMLEPSSQTHVMVGMQLIGFSRSKCSSSSRWESALSFILGRTRLRRQRSMIAETTGSTCSLELQCNLFYFHGCLHKGLDVIFLLSF</sequence>
<accession>A0A368PK95</accession>
<gene>
    <name evidence="1" type="ORF">SETIT_1G134100v2</name>
</gene>
<organism evidence="1">
    <name type="scientific">Setaria italica</name>
    <name type="common">Foxtail millet</name>
    <name type="synonym">Panicum italicum</name>
    <dbReference type="NCBI Taxonomy" id="4555"/>
    <lineage>
        <taxon>Eukaryota</taxon>
        <taxon>Viridiplantae</taxon>
        <taxon>Streptophyta</taxon>
        <taxon>Embryophyta</taxon>
        <taxon>Tracheophyta</taxon>
        <taxon>Spermatophyta</taxon>
        <taxon>Magnoliopsida</taxon>
        <taxon>Liliopsida</taxon>
        <taxon>Poales</taxon>
        <taxon>Poaceae</taxon>
        <taxon>PACMAD clade</taxon>
        <taxon>Panicoideae</taxon>
        <taxon>Panicodae</taxon>
        <taxon>Paniceae</taxon>
        <taxon>Cenchrinae</taxon>
        <taxon>Setaria</taxon>
    </lineage>
</organism>
<protein>
    <submittedName>
        <fullName evidence="1">Uncharacterized protein</fullName>
    </submittedName>
</protein>
<dbReference type="EMBL" id="CM003528">
    <property type="protein sequence ID" value="RCV06069.1"/>
    <property type="molecule type" value="Genomic_DNA"/>
</dbReference>
<reference evidence="1" key="1">
    <citation type="journal article" date="2012" name="Nat. Biotechnol.">
        <title>Reference genome sequence of the model plant Setaria.</title>
        <authorList>
            <person name="Bennetzen J.L."/>
            <person name="Schmutz J."/>
            <person name="Wang H."/>
            <person name="Percifield R."/>
            <person name="Hawkins J."/>
            <person name="Pontaroli A.C."/>
            <person name="Estep M."/>
            <person name="Feng L."/>
            <person name="Vaughn J.N."/>
            <person name="Grimwood J."/>
            <person name="Jenkins J."/>
            <person name="Barry K."/>
            <person name="Lindquist E."/>
            <person name="Hellsten U."/>
            <person name="Deshpande S."/>
            <person name="Wang X."/>
            <person name="Wu X."/>
            <person name="Mitros T."/>
            <person name="Triplett J."/>
            <person name="Yang X."/>
            <person name="Ye C.Y."/>
            <person name="Mauro-Herrera M."/>
            <person name="Wang L."/>
            <person name="Li P."/>
            <person name="Sharma M."/>
            <person name="Sharma R."/>
            <person name="Ronald P.C."/>
            <person name="Panaud O."/>
            <person name="Kellogg E.A."/>
            <person name="Brutnell T.P."/>
            <person name="Doust A.N."/>
            <person name="Tuskan G.A."/>
            <person name="Rokhsar D."/>
            <person name="Devos K.M."/>
        </authorList>
    </citation>
    <scope>NUCLEOTIDE SEQUENCE [LARGE SCALE GENOMIC DNA]</scope>
    <source>
        <strain evidence="1">Yugu1</strain>
    </source>
</reference>